<accession>A0ABQ9K3W0</accession>
<keyword evidence="2" id="KW-0904">Protein phosphatase</keyword>
<dbReference type="Gene3D" id="3.90.190.10">
    <property type="entry name" value="Protein tyrosine phosphatase superfamily"/>
    <property type="match status" value="1"/>
</dbReference>
<evidence type="ECO:0000259" key="4">
    <source>
        <dbReference type="PROSITE" id="PS50056"/>
    </source>
</evidence>
<dbReference type="SMART" id="SM00195">
    <property type="entry name" value="DSPc"/>
    <property type="match status" value="1"/>
</dbReference>
<keyword evidence="1" id="KW-0378">Hydrolase</keyword>
<organism evidence="5 6">
    <name type="scientific">Molorchus minor</name>
    <dbReference type="NCBI Taxonomy" id="1323400"/>
    <lineage>
        <taxon>Eukaryota</taxon>
        <taxon>Metazoa</taxon>
        <taxon>Ecdysozoa</taxon>
        <taxon>Arthropoda</taxon>
        <taxon>Hexapoda</taxon>
        <taxon>Insecta</taxon>
        <taxon>Pterygota</taxon>
        <taxon>Neoptera</taxon>
        <taxon>Endopterygota</taxon>
        <taxon>Coleoptera</taxon>
        <taxon>Polyphaga</taxon>
        <taxon>Cucujiformia</taxon>
        <taxon>Chrysomeloidea</taxon>
        <taxon>Cerambycidae</taxon>
        <taxon>Lamiinae</taxon>
        <taxon>Monochamini</taxon>
        <taxon>Molorchus</taxon>
    </lineage>
</organism>
<sequence>MSFLKSLQAKKRNLKSTETYITSVDGRRFKQTKDEVVEVEKPQYGYVVDTKPDDTPSKIIDHIYLGSQDCCDEKVLREYGITYVLSIGIEAPVQYPNITYKFVECLDLPESDLVISLSECIPFIKRATYENCNILVHCNAGVSRSPSVVVGYLILVEKLSYVDAYNTVKK</sequence>
<evidence type="ECO:0000313" key="6">
    <source>
        <dbReference type="Proteomes" id="UP001162164"/>
    </source>
</evidence>
<proteinExistence type="predicted"/>
<dbReference type="EMBL" id="JAPWTJ010000021">
    <property type="protein sequence ID" value="KAJ8985009.1"/>
    <property type="molecule type" value="Genomic_DNA"/>
</dbReference>
<comment type="caution">
    <text evidence="5">The sequence shown here is derived from an EMBL/GenBank/DDBJ whole genome shotgun (WGS) entry which is preliminary data.</text>
</comment>
<evidence type="ECO:0000256" key="2">
    <source>
        <dbReference type="ARBA" id="ARBA00022912"/>
    </source>
</evidence>
<dbReference type="PANTHER" id="PTHR46377:SF1">
    <property type="entry name" value="DUAL SPECIFICITY PROTEIN PHOSPHATASE 19"/>
    <property type="match status" value="1"/>
</dbReference>
<dbReference type="Pfam" id="PF00782">
    <property type="entry name" value="DSPc"/>
    <property type="match status" value="1"/>
</dbReference>
<dbReference type="InterPro" id="IPR000387">
    <property type="entry name" value="Tyr_Pase_dom"/>
</dbReference>
<reference evidence="5" key="1">
    <citation type="journal article" date="2023" name="Insect Mol. Biol.">
        <title>Genome sequencing provides insights into the evolution of gene families encoding plant cell wall-degrading enzymes in longhorned beetles.</title>
        <authorList>
            <person name="Shin N.R."/>
            <person name="Okamura Y."/>
            <person name="Kirsch R."/>
            <person name="Pauchet Y."/>
        </authorList>
    </citation>
    <scope>NUCLEOTIDE SEQUENCE</scope>
    <source>
        <strain evidence="5">MMC_N1</strain>
    </source>
</reference>
<evidence type="ECO:0000313" key="5">
    <source>
        <dbReference type="EMBL" id="KAJ8985009.1"/>
    </source>
</evidence>
<dbReference type="PROSITE" id="PS50054">
    <property type="entry name" value="TYR_PHOSPHATASE_DUAL"/>
    <property type="match status" value="1"/>
</dbReference>
<dbReference type="InterPro" id="IPR016130">
    <property type="entry name" value="Tyr_Pase_AS"/>
</dbReference>
<keyword evidence="6" id="KW-1185">Reference proteome</keyword>
<gene>
    <name evidence="5" type="ORF">NQ317_016920</name>
</gene>
<name>A0ABQ9K3W0_9CUCU</name>
<dbReference type="PANTHER" id="PTHR46377">
    <property type="entry name" value="DUAL SPECIFICITY PROTEIN PHOSPHATASE 19"/>
    <property type="match status" value="1"/>
</dbReference>
<dbReference type="SUPFAM" id="SSF52799">
    <property type="entry name" value="(Phosphotyrosine protein) phosphatases II"/>
    <property type="match status" value="1"/>
</dbReference>
<dbReference type="CDD" id="cd14498">
    <property type="entry name" value="DSP"/>
    <property type="match status" value="1"/>
</dbReference>
<dbReference type="InterPro" id="IPR020422">
    <property type="entry name" value="TYR_PHOSPHATASE_DUAL_dom"/>
</dbReference>
<feature type="domain" description="Tyrosine-protein phosphatase" evidence="3">
    <location>
        <begin position="55"/>
        <end position="170"/>
    </location>
</feature>
<dbReference type="InterPro" id="IPR029021">
    <property type="entry name" value="Prot-tyrosine_phosphatase-like"/>
</dbReference>
<dbReference type="PROSITE" id="PS50056">
    <property type="entry name" value="TYR_PHOSPHATASE_2"/>
    <property type="match status" value="1"/>
</dbReference>
<evidence type="ECO:0008006" key="7">
    <source>
        <dbReference type="Google" id="ProtNLM"/>
    </source>
</evidence>
<dbReference type="InterPro" id="IPR000340">
    <property type="entry name" value="Dual-sp_phosphatase_cat-dom"/>
</dbReference>
<evidence type="ECO:0000256" key="1">
    <source>
        <dbReference type="ARBA" id="ARBA00022801"/>
    </source>
</evidence>
<dbReference type="PROSITE" id="PS00383">
    <property type="entry name" value="TYR_PHOSPHATASE_1"/>
    <property type="match status" value="1"/>
</dbReference>
<feature type="domain" description="Tyrosine specific protein phosphatases" evidence="4">
    <location>
        <begin position="118"/>
        <end position="170"/>
    </location>
</feature>
<dbReference type="Proteomes" id="UP001162164">
    <property type="component" value="Unassembled WGS sequence"/>
</dbReference>
<protein>
    <recommendedName>
        <fullName evidence="7">Dual specificity protein phosphatase 19</fullName>
    </recommendedName>
</protein>
<evidence type="ECO:0000259" key="3">
    <source>
        <dbReference type="PROSITE" id="PS50054"/>
    </source>
</evidence>